<dbReference type="Pfam" id="PF00177">
    <property type="entry name" value="Ribosomal_S7"/>
    <property type="match status" value="1"/>
</dbReference>
<name>A0A6A6SQ69_9PLEO</name>
<evidence type="ECO:0000256" key="3">
    <source>
        <dbReference type="ARBA" id="ARBA00022980"/>
    </source>
</evidence>
<dbReference type="GO" id="GO:0005840">
    <property type="term" value="C:ribosome"/>
    <property type="evidence" value="ECO:0007669"/>
    <property type="project" value="UniProtKB-KW"/>
</dbReference>
<evidence type="ECO:0000256" key="5">
    <source>
        <dbReference type="ARBA" id="ARBA00023274"/>
    </source>
</evidence>
<evidence type="ECO:0000259" key="8">
    <source>
        <dbReference type="Pfam" id="PF00177"/>
    </source>
</evidence>
<comment type="similarity">
    <text evidence="2">Belongs to the universal ribosomal protein uS7 family.</text>
</comment>
<dbReference type="GO" id="GO:0005739">
    <property type="term" value="C:mitochondrion"/>
    <property type="evidence" value="ECO:0007669"/>
    <property type="project" value="UniProtKB-SubCell"/>
</dbReference>
<dbReference type="GO" id="GO:0006412">
    <property type="term" value="P:translation"/>
    <property type="evidence" value="ECO:0007669"/>
    <property type="project" value="InterPro"/>
</dbReference>
<keyword evidence="4" id="KW-0496">Mitochondrion</keyword>
<evidence type="ECO:0000313" key="9">
    <source>
        <dbReference type="EMBL" id="KAF2649662.1"/>
    </source>
</evidence>
<dbReference type="SUPFAM" id="SSF47973">
    <property type="entry name" value="Ribosomal protein S7"/>
    <property type="match status" value="1"/>
</dbReference>
<dbReference type="FunFam" id="1.10.455.10:FF:000006">
    <property type="entry name" value="37S ribosomal protein S7, mitochondrial"/>
    <property type="match status" value="1"/>
</dbReference>
<gene>
    <name evidence="9" type="ORF">K491DRAFT_640416</name>
</gene>
<evidence type="ECO:0000256" key="6">
    <source>
        <dbReference type="ARBA" id="ARBA00037226"/>
    </source>
</evidence>
<keyword evidence="10" id="KW-1185">Reference proteome</keyword>
<feature type="domain" description="Small ribosomal subunit protein uS7" evidence="8">
    <location>
        <begin position="169"/>
        <end position="329"/>
    </location>
</feature>
<dbReference type="InterPro" id="IPR036823">
    <property type="entry name" value="Ribosomal_uS7_dom_sf"/>
</dbReference>
<evidence type="ECO:0000256" key="1">
    <source>
        <dbReference type="ARBA" id="ARBA00004173"/>
    </source>
</evidence>
<accession>A0A6A6SQ69</accession>
<dbReference type="CDD" id="cd14868">
    <property type="entry name" value="uS7_Mitochondria_Fungi"/>
    <property type="match status" value="1"/>
</dbReference>
<comment type="function">
    <text evidence="6">Component of the mitochondrial ribosome (mitoribosome), a dedicated translation machinery responsible for the synthesis of mitochondrial genome-encoded proteins, including at least some of the essential transmembrane subunits of the mitochondrial respiratory chain. The mitoribosomes are attached to the mitochondrial inner membrane and translation products are cotranslationally integrated into the membrane.</text>
</comment>
<evidence type="ECO:0000256" key="2">
    <source>
        <dbReference type="ARBA" id="ARBA00007151"/>
    </source>
</evidence>
<dbReference type="InterPro" id="IPR047988">
    <property type="entry name" value="Ribosomal_uS7m_fungi"/>
</dbReference>
<evidence type="ECO:0000313" key="10">
    <source>
        <dbReference type="Proteomes" id="UP000799324"/>
    </source>
</evidence>
<organism evidence="9 10">
    <name type="scientific">Lophiostoma macrostomum CBS 122681</name>
    <dbReference type="NCBI Taxonomy" id="1314788"/>
    <lineage>
        <taxon>Eukaryota</taxon>
        <taxon>Fungi</taxon>
        <taxon>Dikarya</taxon>
        <taxon>Ascomycota</taxon>
        <taxon>Pezizomycotina</taxon>
        <taxon>Dothideomycetes</taxon>
        <taxon>Pleosporomycetidae</taxon>
        <taxon>Pleosporales</taxon>
        <taxon>Lophiostomataceae</taxon>
        <taxon>Lophiostoma</taxon>
    </lineage>
</organism>
<keyword evidence="5" id="KW-0687">Ribonucleoprotein</keyword>
<protein>
    <recommendedName>
        <fullName evidence="7">Small ribosomal subunit protein uS7m</fullName>
    </recommendedName>
</protein>
<dbReference type="PANTHER" id="PTHR11205">
    <property type="entry name" value="RIBOSOMAL PROTEIN S7"/>
    <property type="match status" value="1"/>
</dbReference>
<dbReference type="InterPro" id="IPR023798">
    <property type="entry name" value="Ribosomal_uS7_dom"/>
</dbReference>
<reference evidence="9" key="1">
    <citation type="journal article" date="2020" name="Stud. Mycol.">
        <title>101 Dothideomycetes genomes: a test case for predicting lifestyles and emergence of pathogens.</title>
        <authorList>
            <person name="Haridas S."/>
            <person name="Albert R."/>
            <person name="Binder M."/>
            <person name="Bloem J."/>
            <person name="Labutti K."/>
            <person name="Salamov A."/>
            <person name="Andreopoulos B."/>
            <person name="Baker S."/>
            <person name="Barry K."/>
            <person name="Bills G."/>
            <person name="Bluhm B."/>
            <person name="Cannon C."/>
            <person name="Castanera R."/>
            <person name="Culley D."/>
            <person name="Daum C."/>
            <person name="Ezra D."/>
            <person name="Gonzalez J."/>
            <person name="Henrissat B."/>
            <person name="Kuo A."/>
            <person name="Liang C."/>
            <person name="Lipzen A."/>
            <person name="Lutzoni F."/>
            <person name="Magnuson J."/>
            <person name="Mondo S."/>
            <person name="Nolan M."/>
            <person name="Ohm R."/>
            <person name="Pangilinan J."/>
            <person name="Park H.-J."/>
            <person name="Ramirez L."/>
            <person name="Alfaro M."/>
            <person name="Sun H."/>
            <person name="Tritt A."/>
            <person name="Yoshinaga Y."/>
            <person name="Zwiers L.-H."/>
            <person name="Turgeon B."/>
            <person name="Goodwin S."/>
            <person name="Spatafora J."/>
            <person name="Crous P."/>
            <person name="Grigoriev I."/>
        </authorList>
    </citation>
    <scope>NUCLEOTIDE SEQUENCE</scope>
    <source>
        <strain evidence="9">CBS 122681</strain>
    </source>
</reference>
<dbReference type="GO" id="GO:1990904">
    <property type="term" value="C:ribonucleoprotein complex"/>
    <property type="evidence" value="ECO:0007669"/>
    <property type="project" value="UniProtKB-KW"/>
</dbReference>
<dbReference type="Proteomes" id="UP000799324">
    <property type="component" value="Unassembled WGS sequence"/>
</dbReference>
<sequence>MPSRLNILSFARPIAYRPKPQASWRPQPPVRAVPSQYRAFADSKQPPANETETNNLHVSEEAAKTAEIMGETPPAVEEKGTPVEEVVKDDKDAQKNLPKVMQDAIKAKQSNSAPKGSRSYSTMTTSVTGAGELDMGLIDFQSPATPPAIPGAKFGLPSLPLPQGSNYKRRYDVVVDQVTNLLMRHGEKSAAQRNMSLILQHLRTSPIPTINPTRPLIPGAPPPSHLPLNPILYLTLAIDSVAPLMRIRNQKGAAGGGVALQIPVPLGQRQRRRAAIQWILGAASKRRDKGSGKGGLAQKVGEELISVVEGRSGVWDRRNAIHKQGVAARSNIVLPRKR</sequence>
<dbReference type="InterPro" id="IPR000235">
    <property type="entry name" value="Ribosomal_uS7"/>
</dbReference>
<proteinExistence type="inferred from homology"/>
<evidence type="ECO:0000256" key="4">
    <source>
        <dbReference type="ARBA" id="ARBA00023128"/>
    </source>
</evidence>
<keyword evidence="3 9" id="KW-0689">Ribosomal protein</keyword>
<evidence type="ECO:0000256" key="7">
    <source>
        <dbReference type="ARBA" id="ARBA00039306"/>
    </source>
</evidence>
<dbReference type="EMBL" id="MU004483">
    <property type="protein sequence ID" value="KAF2649662.1"/>
    <property type="molecule type" value="Genomic_DNA"/>
</dbReference>
<dbReference type="Gene3D" id="1.10.455.10">
    <property type="entry name" value="Ribosomal protein S7 domain"/>
    <property type="match status" value="1"/>
</dbReference>
<dbReference type="OrthoDB" id="9972728at2759"/>
<dbReference type="AlphaFoldDB" id="A0A6A6SQ69"/>
<comment type="subcellular location">
    <subcellularLocation>
        <location evidence="1">Mitochondrion</location>
    </subcellularLocation>
</comment>